<reference evidence="2 3" key="1">
    <citation type="journal article" date="2017" name="Mol. Ecol.">
        <title>Comparative and population genomic landscape of Phellinus noxius: A hypervariable fungus causing root rot in trees.</title>
        <authorList>
            <person name="Chung C.L."/>
            <person name="Lee T.J."/>
            <person name="Akiba M."/>
            <person name="Lee H.H."/>
            <person name="Kuo T.H."/>
            <person name="Liu D."/>
            <person name="Ke H.M."/>
            <person name="Yokoi T."/>
            <person name="Roa M.B."/>
            <person name="Lu M.J."/>
            <person name="Chang Y.Y."/>
            <person name="Ann P.J."/>
            <person name="Tsai J.N."/>
            <person name="Chen C.Y."/>
            <person name="Tzean S.S."/>
            <person name="Ota Y."/>
            <person name="Hattori T."/>
            <person name="Sahashi N."/>
            <person name="Liou R.F."/>
            <person name="Kikuchi T."/>
            <person name="Tsai I.J."/>
        </authorList>
    </citation>
    <scope>NUCLEOTIDE SEQUENCE [LARGE SCALE GENOMIC DNA]</scope>
    <source>
        <strain evidence="2 3">FFPRI411160</strain>
    </source>
</reference>
<feature type="region of interest" description="Disordered" evidence="1">
    <location>
        <begin position="194"/>
        <end position="273"/>
    </location>
</feature>
<dbReference type="AlphaFoldDB" id="A0A286U6F3"/>
<feature type="compositionally biased region" description="Basic residues" evidence="1">
    <location>
        <begin position="245"/>
        <end position="255"/>
    </location>
</feature>
<evidence type="ECO:0000313" key="2">
    <source>
        <dbReference type="EMBL" id="PAV15155.1"/>
    </source>
</evidence>
<dbReference type="Proteomes" id="UP000217199">
    <property type="component" value="Unassembled WGS sequence"/>
</dbReference>
<proteinExistence type="predicted"/>
<evidence type="ECO:0000256" key="1">
    <source>
        <dbReference type="SAM" id="MobiDB-lite"/>
    </source>
</evidence>
<keyword evidence="3" id="KW-1185">Reference proteome</keyword>
<feature type="region of interest" description="Disordered" evidence="1">
    <location>
        <begin position="1"/>
        <end position="133"/>
    </location>
</feature>
<sequence length="306" mass="33209">MSFTVSALPDVSRSAPIPIPRRTRKRSGTAQTPDSPRSSVSVDSEFASSISRSSDVGSWVPEGKYVPIHRRTESSSSYTTTTPLTSAPSSPRSIKFTSHSDPTSESAATVVVVKQQSEPESSSTSSSLPSSSQTHVYSRETLLALAPPSLVLASVKPVVTPALIRSHPTIFRRQGGGIAHALEMARTPVNVHTSYALGRSPPKSSSKRAKSSSPPPSRHSPSEFQQEEVDQQQQEQQQQPSSPKARTRRRRRRRMGQGQMEGLGTNGTSSPMHTITTSANLIKENQRAIHYLDLVHSWRAPQAVQA</sequence>
<dbReference type="InParanoid" id="A0A286U6F3"/>
<gene>
    <name evidence="2" type="ORF">PNOK_0891600</name>
</gene>
<feature type="compositionally biased region" description="Low complexity" evidence="1">
    <location>
        <begin position="116"/>
        <end position="133"/>
    </location>
</feature>
<organism evidence="2 3">
    <name type="scientific">Pyrrhoderma noxium</name>
    <dbReference type="NCBI Taxonomy" id="2282107"/>
    <lineage>
        <taxon>Eukaryota</taxon>
        <taxon>Fungi</taxon>
        <taxon>Dikarya</taxon>
        <taxon>Basidiomycota</taxon>
        <taxon>Agaricomycotina</taxon>
        <taxon>Agaricomycetes</taxon>
        <taxon>Hymenochaetales</taxon>
        <taxon>Hymenochaetaceae</taxon>
        <taxon>Pyrrhoderma</taxon>
    </lineage>
</organism>
<dbReference type="EMBL" id="NBII01000010">
    <property type="protein sequence ID" value="PAV15155.1"/>
    <property type="molecule type" value="Genomic_DNA"/>
</dbReference>
<feature type="compositionally biased region" description="Polar residues" evidence="1">
    <location>
        <begin position="95"/>
        <end position="107"/>
    </location>
</feature>
<name>A0A286U6F3_9AGAM</name>
<comment type="caution">
    <text evidence="2">The sequence shown here is derived from an EMBL/GenBank/DDBJ whole genome shotgun (WGS) entry which is preliminary data.</text>
</comment>
<protein>
    <submittedName>
        <fullName evidence="2">Uncharacterized protein</fullName>
    </submittedName>
</protein>
<feature type="compositionally biased region" description="Low complexity" evidence="1">
    <location>
        <begin position="74"/>
        <end position="93"/>
    </location>
</feature>
<evidence type="ECO:0000313" key="3">
    <source>
        <dbReference type="Proteomes" id="UP000217199"/>
    </source>
</evidence>
<accession>A0A286U6F3</accession>
<feature type="compositionally biased region" description="Low complexity" evidence="1">
    <location>
        <begin position="33"/>
        <end position="51"/>
    </location>
</feature>